<dbReference type="PANTHER" id="PTHR46696:SF1">
    <property type="entry name" value="CYTOCHROME P450 YJIB-RELATED"/>
    <property type="match status" value="1"/>
</dbReference>
<reference evidence="2 3" key="1">
    <citation type="submission" date="2020-07" db="EMBL/GenBank/DDBJ databases">
        <title>Sequencing the genomes of 1000 actinobacteria strains.</title>
        <authorList>
            <person name="Klenk H.-P."/>
        </authorList>
    </citation>
    <scope>NUCLEOTIDE SEQUENCE [LARGE SCALE GENOMIC DNA]</scope>
    <source>
        <strain evidence="2 3">DSM 45278</strain>
    </source>
</reference>
<dbReference type="InterPro" id="IPR001128">
    <property type="entry name" value="Cyt_P450"/>
</dbReference>
<gene>
    <name evidence="2" type="ORF">HNR06_005274</name>
</gene>
<dbReference type="SUPFAM" id="SSF48264">
    <property type="entry name" value="Cytochrome P450"/>
    <property type="match status" value="1"/>
</dbReference>
<name>A0A7Y9XJL9_9ACTN</name>
<accession>A0A7Y9XJL9</accession>
<dbReference type="CDD" id="cd11036">
    <property type="entry name" value="AknT-like"/>
    <property type="match status" value="1"/>
</dbReference>
<comment type="caution">
    <text evidence="2">The sequence shown here is derived from an EMBL/GenBank/DDBJ whole genome shotgun (WGS) entry which is preliminary data.</text>
</comment>
<dbReference type="RefSeq" id="WP_179811670.1">
    <property type="nucleotide sequence ID" value="NZ_JACCHL010000001.1"/>
</dbReference>
<dbReference type="GO" id="GO:0020037">
    <property type="term" value="F:heme binding"/>
    <property type="evidence" value="ECO:0007669"/>
    <property type="project" value="InterPro"/>
</dbReference>
<dbReference type="PANTHER" id="PTHR46696">
    <property type="entry name" value="P450, PUTATIVE (EUROFUNG)-RELATED"/>
    <property type="match status" value="1"/>
</dbReference>
<dbReference type="GO" id="GO:0004497">
    <property type="term" value="F:monooxygenase activity"/>
    <property type="evidence" value="ECO:0007669"/>
    <property type="project" value="InterPro"/>
</dbReference>
<dbReference type="InterPro" id="IPR002397">
    <property type="entry name" value="Cyt_P450_B"/>
</dbReference>
<comment type="similarity">
    <text evidence="1">Belongs to the cytochrome P450 family.</text>
</comment>
<dbReference type="GO" id="GO:0016740">
    <property type="term" value="F:transferase activity"/>
    <property type="evidence" value="ECO:0007669"/>
    <property type="project" value="UniProtKB-KW"/>
</dbReference>
<proteinExistence type="inferred from homology"/>
<sequence>MSMLDQELGRRLQLAHGLHWLRRRAGDPYAALLCDHPGDTAPVRAAVLARGPLWFSATGVWVTGDHATGAELLAHRSLGAEGVVGASSARERLVRLEGALPAAVVEAEEPPAGTADRSDAAERLCARRLAALPEGFDLSTEVSRPVGVELIAEMLGLGEADLPALASACQGSEAALDSSLSPQTLRVSRRLAGAVDELERLSGRFHERSAHGSLGGTPRETGVLLAVAGLRIAHDLLANSVRALLARSGMWSELAADPGRVALVVRETLRHDPPVRVQVLRAREELTVRGERIPEGGRVAVVIVSANRDPEAFDRPDAFDPDRDEGKGALLPGPPYARVLPFARSLAEGQLRALVKAFPRLAGAGTVANHPRSPLTRRLARLPLHVSCPHAKS</sequence>
<evidence type="ECO:0000313" key="2">
    <source>
        <dbReference type="EMBL" id="NYH55685.1"/>
    </source>
</evidence>
<keyword evidence="2" id="KW-0808">Transferase</keyword>
<dbReference type="InterPro" id="IPR036396">
    <property type="entry name" value="Cyt_P450_sf"/>
</dbReference>
<protein>
    <submittedName>
        <fullName evidence="2">P450-derived glycosyltransferase activator</fullName>
    </submittedName>
</protein>
<dbReference type="Gene3D" id="1.10.630.10">
    <property type="entry name" value="Cytochrome P450"/>
    <property type="match status" value="1"/>
</dbReference>
<evidence type="ECO:0000313" key="3">
    <source>
        <dbReference type="Proteomes" id="UP000584931"/>
    </source>
</evidence>
<dbReference type="NCBIfam" id="TIGR04515">
    <property type="entry name" value="P450_rel_GT_act"/>
    <property type="match status" value="1"/>
</dbReference>
<dbReference type="AlphaFoldDB" id="A0A7Y9XJL9"/>
<dbReference type="GO" id="GO:0016705">
    <property type="term" value="F:oxidoreductase activity, acting on paired donors, with incorporation or reduction of molecular oxygen"/>
    <property type="evidence" value="ECO:0007669"/>
    <property type="project" value="InterPro"/>
</dbReference>
<dbReference type="PRINTS" id="PR00359">
    <property type="entry name" value="BP450"/>
</dbReference>
<dbReference type="InterPro" id="IPR030958">
    <property type="entry name" value="P450-rel_GT_act"/>
</dbReference>
<dbReference type="Pfam" id="PF00067">
    <property type="entry name" value="p450"/>
    <property type="match status" value="1"/>
</dbReference>
<dbReference type="GO" id="GO:0005506">
    <property type="term" value="F:iron ion binding"/>
    <property type="evidence" value="ECO:0007669"/>
    <property type="project" value="InterPro"/>
</dbReference>
<dbReference type="Proteomes" id="UP000584931">
    <property type="component" value="Unassembled WGS sequence"/>
</dbReference>
<organism evidence="2 3">
    <name type="scientific">Nocardiopsis sinuspersici</name>
    <dbReference type="NCBI Taxonomy" id="501010"/>
    <lineage>
        <taxon>Bacteria</taxon>
        <taxon>Bacillati</taxon>
        <taxon>Actinomycetota</taxon>
        <taxon>Actinomycetes</taxon>
        <taxon>Streptosporangiales</taxon>
        <taxon>Nocardiopsidaceae</taxon>
        <taxon>Nocardiopsis</taxon>
    </lineage>
</organism>
<dbReference type="EMBL" id="JACCHL010000001">
    <property type="protein sequence ID" value="NYH55685.1"/>
    <property type="molecule type" value="Genomic_DNA"/>
</dbReference>
<evidence type="ECO:0000256" key="1">
    <source>
        <dbReference type="ARBA" id="ARBA00010617"/>
    </source>
</evidence>